<dbReference type="RefSeq" id="WP_133193427.1">
    <property type="nucleotide sequence ID" value="NZ_JBHUCW010000001.1"/>
</dbReference>
<proteinExistence type="predicted"/>
<dbReference type="InterPro" id="IPR021847">
    <property type="entry name" value="DUF3443"/>
</dbReference>
<feature type="chain" id="PRO_5020496646" evidence="2">
    <location>
        <begin position="21"/>
        <end position="577"/>
    </location>
</feature>
<dbReference type="PROSITE" id="PS51257">
    <property type="entry name" value="PROKAR_LIPOPROTEIN"/>
    <property type="match status" value="1"/>
</dbReference>
<protein>
    <submittedName>
        <fullName evidence="3">DUF3443 family protein</fullName>
    </submittedName>
</protein>
<evidence type="ECO:0000313" key="3">
    <source>
        <dbReference type="EMBL" id="TDG26382.1"/>
    </source>
</evidence>
<evidence type="ECO:0000256" key="1">
    <source>
        <dbReference type="SAM" id="MobiDB-lite"/>
    </source>
</evidence>
<feature type="compositionally biased region" description="Gly residues" evidence="1">
    <location>
        <begin position="191"/>
        <end position="207"/>
    </location>
</feature>
<sequence>MNKIIMVCALSAGVLLSACGGGGGGDGTPGNGAAVANGASSASGASGASSGGASGGANNGTSGSGGSGSGNSGTGNSSSGNSGSGNSGSGNSGSGNSGSGNSGSGNSGSGNSGSGNSGSGNSGSGNSGSGSSGSGNSSSGNSGSGNSGSGNSGSGTGGSGTSDSGNSGSGTSGSGTSGSGTSGSGTSDSGSGSGSGSGNSGSSGGGSTADIGNTIPVRVSSATAVRNFPLVSVTVCQPGSSGQTSCATIDNVLLDTGSFGLRLYASAIPASTLAALPLQTDPVSGKSVAACGAFGSGYTWGSLRAADVKLSREVAAAVPIQVIGDAAIASKAPTSCAWNTALTSPAVLGANGILGVGVARYDCGSACAASKPRAGYYYADTAPATPVSMPLVNQVTNPVALFPVDNNGLIVDMPAVAAGGALTATGTVTFGIGTQSNNLLAGTGATVLATDRWGNFKGSVGNGSTVQTFIDSGSNTLSFEDWSIVQDSVWYVPATPLKRSVALSDTNGVNATTNIVIGNADALFASLNFAFSNLGSFIAQTVDLGMPFFYGRRIYYGIDGTSSGAGATGPYVGYVSN</sequence>
<keyword evidence="2" id="KW-0732">Signal</keyword>
<name>A0A4R5MGK0_9BURK</name>
<evidence type="ECO:0000256" key="2">
    <source>
        <dbReference type="SAM" id="SignalP"/>
    </source>
</evidence>
<dbReference type="Proteomes" id="UP000295722">
    <property type="component" value="Unassembled WGS sequence"/>
</dbReference>
<reference evidence="3 4" key="1">
    <citation type="submission" date="2019-03" db="EMBL/GenBank/DDBJ databases">
        <title>Paraburkholderia sp. 4M-K11, isolated from subtropical forest soil.</title>
        <authorList>
            <person name="Gao Z.-H."/>
            <person name="Qiu L.-H."/>
        </authorList>
    </citation>
    <scope>NUCLEOTIDE SEQUENCE [LARGE SCALE GENOMIC DNA]</scope>
    <source>
        <strain evidence="3 4">4M-K11</strain>
    </source>
</reference>
<evidence type="ECO:0000313" key="4">
    <source>
        <dbReference type="Proteomes" id="UP000295722"/>
    </source>
</evidence>
<comment type="caution">
    <text evidence="3">The sequence shown here is derived from an EMBL/GenBank/DDBJ whole genome shotgun (WGS) entry which is preliminary data.</text>
</comment>
<dbReference type="EMBL" id="SMRP01000001">
    <property type="protein sequence ID" value="TDG26382.1"/>
    <property type="molecule type" value="Genomic_DNA"/>
</dbReference>
<feature type="compositionally biased region" description="Gly residues" evidence="1">
    <location>
        <begin position="49"/>
        <end position="73"/>
    </location>
</feature>
<accession>A0A4R5MGK0</accession>
<dbReference type="AlphaFoldDB" id="A0A4R5MGK0"/>
<feature type="compositionally biased region" description="Gly residues" evidence="1">
    <location>
        <begin position="167"/>
        <end position="183"/>
    </location>
</feature>
<feature type="compositionally biased region" description="Gly residues" evidence="1">
    <location>
        <begin position="142"/>
        <end position="160"/>
    </location>
</feature>
<dbReference type="PANTHER" id="PTHR40903:SF1">
    <property type="entry name" value="HYPHALLY REGULATED CELL WALL PROTEIN 3"/>
    <property type="match status" value="1"/>
</dbReference>
<dbReference type="OrthoDB" id="5289858at2"/>
<dbReference type="PANTHER" id="PTHR40903">
    <property type="entry name" value="GLYCINE-RICH CELL WALL STRUCTURAL PROTEIN 1-LIKE"/>
    <property type="match status" value="1"/>
</dbReference>
<dbReference type="Pfam" id="PF11925">
    <property type="entry name" value="DUF3443"/>
    <property type="match status" value="1"/>
</dbReference>
<feature type="compositionally biased region" description="Gly residues" evidence="1">
    <location>
        <begin position="82"/>
        <end position="133"/>
    </location>
</feature>
<feature type="region of interest" description="Disordered" evidence="1">
    <location>
        <begin position="25"/>
        <end position="212"/>
    </location>
</feature>
<feature type="signal peptide" evidence="2">
    <location>
        <begin position="1"/>
        <end position="20"/>
    </location>
</feature>
<keyword evidence="4" id="KW-1185">Reference proteome</keyword>
<feature type="compositionally biased region" description="Low complexity" evidence="1">
    <location>
        <begin position="31"/>
        <end position="48"/>
    </location>
</feature>
<gene>
    <name evidence="3" type="ORF">EYW47_03255</name>
</gene>
<organism evidence="3 4">
    <name type="scientific">Paraburkholderia silviterrae</name>
    <dbReference type="NCBI Taxonomy" id="2528715"/>
    <lineage>
        <taxon>Bacteria</taxon>
        <taxon>Pseudomonadati</taxon>
        <taxon>Pseudomonadota</taxon>
        <taxon>Betaproteobacteria</taxon>
        <taxon>Burkholderiales</taxon>
        <taxon>Burkholderiaceae</taxon>
        <taxon>Paraburkholderia</taxon>
    </lineage>
</organism>